<evidence type="ECO:0000256" key="1">
    <source>
        <dbReference type="SAM" id="MobiDB-lite"/>
    </source>
</evidence>
<comment type="caution">
    <text evidence="3">The sequence shown here is derived from an EMBL/GenBank/DDBJ whole genome shotgun (WGS) entry which is preliminary data.</text>
</comment>
<evidence type="ECO:0000313" key="4">
    <source>
        <dbReference type="Proteomes" id="UP000807342"/>
    </source>
</evidence>
<dbReference type="Proteomes" id="UP000807342">
    <property type="component" value="Unassembled WGS sequence"/>
</dbReference>
<proteinExistence type="predicted"/>
<feature type="signal peptide" evidence="2">
    <location>
        <begin position="1"/>
        <end position="20"/>
    </location>
</feature>
<evidence type="ECO:0000313" key="3">
    <source>
        <dbReference type="EMBL" id="KAF9453872.1"/>
    </source>
</evidence>
<evidence type="ECO:0000256" key="2">
    <source>
        <dbReference type="SAM" id="SignalP"/>
    </source>
</evidence>
<accession>A0A9P5XLU2</accession>
<keyword evidence="2" id="KW-0732">Signal</keyword>
<organism evidence="3 4">
    <name type="scientific">Macrolepiota fuliginosa MF-IS2</name>
    <dbReference type="NCBI Taxonomy" id="1400762"/>
    <lineage>
        <taxon>Eukaryota</taxon>
        <taxon>Fungi</taxon>
        <taxon>Dikarya</taxon>
        <taxon>Basidiomycota</taxon>
        <taxon>Agaricomycotina</taxon>
        <taxon>Agaricomycetes</taxon>
        <taxon>Agaricomycetidae</taxon>
        <taxon>Agaricales</taxon>
        <taxon>Agaricineae</taxon>
        <taxon>Agaricaceae</taxon>
        <taxon>Macrolepiota</taxon>
    </lineage>
</organism>
<reference evidence="3" key="1">
    <citation type="submission" date="2020-11" db="EMBL/GenBank/DDBJ databases">
        <authorList>
            <consortium name="DOE Joint Genome Institute"/>
            <person name="Ahrendt S."/>
            <person name="Riley R."/>
            <person name="Andreopoulos W."/>
            <person name="Labutti K."/>
            <person name="Pangilinan J."/>
            <person name="Ruiz-Duenas F.J."/>
            <person name="Barrasa J.M."/>
            <person name="Sanchez-Garcia M."/>
            <person name="Camarero S."/>
            <person name="Miyauchi S."/>
            <person name="Serrano A."/>
            <person name="Linde D."/>
            <person name="Babiker R."/>
            <person name="Drula E."/>
            <person name="Ayuso-Fernandez I."/>
            <person name="Pacheco R."/>
            <person name="Padilla G."/>
            <person name="Ferreira P."/>
            <person name="Barriuso J."/>
            <person name="Kellner H."/>
            <person name="Castanera R."/>
            <person name="Alfaro M."/>
            <person name="Ramirez L."/>
            <person name="Pisabarro A.G."/>
            <person name="Kuo A."/>
            <person name="Tritt A."/>
            <person name="Lipzen A."/>
            <person name="He G."/>
            <person name="Yan M."/>
            <person name="Ng V."/>
            <person name="Cullen D."/>
            <person name="Martin F."/>
            <person name="Rosso M.-N."/>
            <person name="Henrissat B."/>
            <person name="Hibbett D."/>
            <person name="Martinez A.T."/>
            <person name="Grigoriev I.V."/>
        </authorList>
    </citation>
    <scope>NUCLEOTIDE SEQUENCE</scope>
    <source>
        <strain evidence="3">MF-IS2</strain>
    </source>
</reference>
<feature type="region of interest" description="Disordered" evidence="1">
    <location>
        <begin position="80"/>
        <end position="99"/>
    </location>
</feature>
<dbReference type="OrthoDB" id="3348811at2759"/>
<gene>
    <name evidence="3" type="ORF">P691DRAFT_812487</name>
</gene>
<dbReference type="AlphaFoldDB" id="A0A9P5XLU2"/>
<keyword evidence="4" id="KW-1185">Reference proteome</keyword>
<feature type="chain" id="PRO_5040158569" evidence="2">
    <location>
        <begin position="21"/>
        <end position="156"/>
    </location>
</feature>
<name>A0A9P5XLU2_9AGAR</name>
<protein>
    <submittedName>
        <fullName evidence="3">Uncharacterized protein</fullName>
    </submittedName>
</protein>
<sequence length="156" mass="17402">MRSSFVISALFCLFAGQAMSIPLAMPMPMARAIEQREPIAIEPINAYVRRQNIPVEDPVKAPNGVIEPYKRDLATRQNIPVEDPVKAPNGDPVKAPNGVIEPYRRDLNARQNIPVEDPVKAPNGVIEPYRKRELATRQNIPVEDAVKAPNGIIERY</sequence>
<dbReference type="EMBL" id="MU151058">
    <property type="protein sequence ID" value="KAF9453872.1"/>
    <property type="molecule type" value="Genomic_DNA"/>
</dbReference>